<name>A0ABU1EGY1_9CLOT</name>
<dbReference type="EMBL" id="JAVJAN010000022">
    <property type="protein sequence ID" value="MDR5587652.1"/>
    <property type="molecule type" value="Genomic_DNA"/>
</dbReference>
<accession>A0ABU1EGY1</accession>
<keyword evidence="1" id="KW-0472">Membrane</keyword>
<feature type="transmembrane region" description="Helical" evidence="1">
    <location>
        <begin position="7"/>
        <end position="25"/>
    </location>
</feature>
<organism evidence="2 3">
    <name type="scientific">Clostridium aquiflavi</name>
    <dbReference type="NCBI Taxonomy" id="3073603"/>
    <lineage>
        <taxon>Bacteria</taxon>
        <taxon>Bacillati</taxon>
        <taxon>Bacillota</taxon>
        <taxon>Clostridia</taxon>
        <taxon>Eubacteriales</taxon>
        <taxon>Clostridiaceae</taxon>
        <taxon>Clostridium</taxon>
    </lineage>
</organism>
<keyword evidence="1" id="KW-1133">Transmembrane helix</keyword>
<keyword evidence="1" id="KW-0812">Transmembrane</keyword>
<feature type="transmembrane region" description="Helical" evidence="1">
    <location>
        <begin position="70"/>
        <end position="89"/>
    </location>
</feature>
<gene>
    <name evidence="2" type="ORF">RGC78_09250</name>
</gene>
<reference evidence="2 3" key="1">
    <citation type="submission" date="2023-09" db="EMBL/GenBank/DDBJ databases">
        <authorList>
            <person name="Zhai L."/>
        </authorList>
    </citation>
    <scope>NUCLEOTIDE SEQUENCE [LARGE SCALE GENOMIC DNA]</scope>
    <source>
        <strain evidence="2 3">5 N-1</strain>
    </source>
</reference>
<proteinExistence type="predicted"/>
<feature type="transmembrane region" description="Helical" evidence="1">
    <location>
        <begin position="95"/>
        <end position="116"/>
    </location>
</feature>
<evidence type="ECO:0000256" key="1">
    <source>
        <dbReference type="SAM" id="Phobius"/>
    </source>
</evidence>
<sequence length="128" mass="14744">MNIFILICNICIPLIMIWIGILYRYNSSKKINKTLDLIAPIAMLFSGISHDKKCSNNKNILISVNKKCSLIWSISGFSTLFICLILLILNKSDINNISIILLEIECFIFVIIYLTVEHLLKTKFYKKN</sequence>
<evidence type="ECO:0000313" key="2">
    <source>
        <dbReference type="EMBL" id="MDR5587652.1"/>
    </source>
</evidence>
<comment type="caution">
    <text evidence="2">The sequence shown here is derived from an EMBL/GenBank/DDBJ whole genome shotgun (WGS) entry which is preliminary data.</text>
</comment>
<evidence type="ECO:0000313" key="3">
    <source>
        <dbReference type="Proteomes" id="UP001256646"/>
    </source>
</evidence>
<protein>
    <submittedName>
        <fullName evidence="2">Uncharacterized protein</fullName>
    </submittedName>
</protein>
<keyword evidence="3" id="KW-1185">Reference proteome</keyword>
<dbReference type="Proteomes" id="UP001256646">
    <property type="component" value="Unassembled WGS sequence"/>
</dbReference>
<dbReference type="RefSeq" id="WP_252213799.1">
    <property type="nucleotide sequence ID" value="NZ_JAVJAN010000022.1"/>
</dbReference>